<dbReference type="InterPro" id="IPR022385">
    <property type="entry name" value="Rhs_assc_core"/>
</dbReference>
<dbReference type="Gene3D" id="3.10.380.20">
    <property type="entry name" value="Novel toxin 21 (CdiA), C-terminal domain"/>
    <property type="match status" value="1"/>
</dbReference>
<evidence type="ECO:0000313" key="4">
    <source>
        <dbReference type="Proteomes" id="UP001138540"/>
    </source>
</evidence>
<dbReference type="InterPro" id="IPR050708">
    <property type="entry name" value="T6SS_VgrG/RHS"/>
</dbReference>
<reference evidence="3 4" key="1">
    <citation type="submission" date="2020-08" db="EMBL/GenBank/DDBJ databases">
        <title>Exploring microbial biodiversity for novel pathways involved in the catabolism of aromatic compounds derived from lignin.</title>
        <authorList>
            <person name="Elkins J."/>
        </authorList>
    </citation>
    <scope>NUCLEOTIDE SEQUENCE [LARGE SCALE GENOMIC DNA]</scope>
    <source>
        <strain evidence="3 4">B1D3A</strain>
    </source>
</reference>
<sequence>MAEYNGSGTLLRRYVHGDGVDEPLFWYEGATLATRRLLRANHQGSIVAIANSAGTAIAVNSYDEYGIPASGNQGRFAYTGQIFLPELGMYYYKARIYSPTLGRFLQTDPVGYDDQMNLYAYVGNDPVNKADPSGALAINCSFNGDTNKGKCSSVDDGDSKHVNVNLTYSKTVDGVVQTSSSHMSYSASSIAYSQAFGAGIFGVIKAQANGAFGIAVRFTSETQITFSAPTLGQMISGAANSTMAAIGFGARSGPTYGTEGEARSAAEKHGWKETSQMSPGGRGKFYRDNNGNLWTRDRDGHNGGAWKLYDRTGTQRLGTFDENLNKVGK</sequence>
<dbReference type="PANTHER" id="PTHR32305">
    <property type="match status" value="1"/>
</dbReference>
<feature type="domain" description="Novel toxin 21" evidence="2">
    <location>
        <begin position="265"/>
        <end position="328"/>
    </location>
</feature>
<feature type="compositionally biased region" description="Basic and acidic residues" evidence="1">
    <location>
        <begin position="260"/>
        <end position="272"/>
    </location>
</feature>
<dbReference type="CDD" id="cd20685">
    <property type="entry name" value="CdiA-CT_Ecl_RNase-like"/>
    <property type="match status" value="1"/>
</dbReference>
<keyword evidence="4" id="KW-1185">Reference proteome</keyword>
<dbReference type="Gene3D" id="2.180.10.10">
    <property type="entry name" value="RHS repeat-associated core"/>
    <property type="match status" value="1"/>
</dbReference>
<name>A0ABR6NHB5_9SPHN</name>
<proteinExistence type="predicted"/>
<dbReference type="Proteomes" id="UP001138540">
    <property type="component" value="Unassembled WGS sequence"/>
</dbReference>
<accession>A0ABR6NHB5</accession>
<dbReference type="RefSeq" id="WP_184154416.1">
    <property type="nucleotide sequence ID" value="NZ_JACHKA010000001.1"/>
</dbReference>
<evidence type="ECO:0000313" key="3">
    <source>
        <dbReference type="EMBL" id="MBB5986660.1"/>
    </source>
</evidence>
<dbReference type="NCBIfam" id="TIGR03696">
    <property type="entry name" value="Rhs_assc_core"/>
    <property type="match status" value="1"/>
</dbReference>
<comment type="caution">
    <text evidence="3">The sequence shown here is derived from an EMBL/GenBank/DDBJ whole genome shotgun (WGS) entry which is preliminary data.</text>
</comment>
<protein>
    <submittedName>
        <fullName evidence="3">RHS repeat-associated protein</fullName>
    </submittedName>
</protein>
<evidence type="ECO:0000259" key="2">
    <source>
        <dbReference type="Pfam" id="PF15526"/>
    </source>
</evidence>
<dbReference type="EMBL" id="JACHKA010000001">
    <property type="protein sequence ID" value="MBB5986660.1"/>
    <property type="molecule type" value="Genomic_DNA"/>
</dbReference>
<evidence type="ECO:0000256" key="1">
    <source>
        <dbReference type="SAM" id="MobiDB-lite"/>
    </source>
</evidence>
<dbReference type="Pfam" id="PF15526">
    <property type="entry name" value="Ntox21"/>
    <property type="match status" value="1"/>
</dbReference>
<gene>
    <name evidence="3" type="ORF">HNP60_002634</name>
</gene>
<dbReference type="PANTHER" id="PTHR32305:SF15">
    <property type="entry name" value="PROTEIN RHSA-RELATED"/>
    <property type="match status" value="1"/>
</dbReference>
<organism evidence="3 4">
    <name type="scientific">Sphingobium lignivorans</name>
    <dbReference type="NCBI Taxonomy" id="2735886"/>
    <lineage>
        <taxon>Bacteria</taxon>
        <taxon>Pseudomonadati</taxon>
        <taxon>Pseudomonadota</taxon>
        <taxon>Alphaproteobacteria</taxon>
        <taxon>Sphingomonadales</taxon>
        <taxon>Sphingomonadaceae</taxon>
        <taxon>Sphingobium</taxon>
    </lineage>
</organism>
<dbReference type="InterPro" id="IPR038181">
    <property type="entry name" value="Ntox21_sf"/>
</dbReference>
<dbReference type="InterPro" id="IPR028190">
    <property type="entry name" value="Ntox21"/>
</dbReference>
<feature type="region of interest" description="Disordered" evidence="1">
    <location>
        <begin position="256"/>
        <end position="297"/>
    </location>
</feature>